<proteinExistence type="predicted"/>
<dbReference type="EMBL" id="LAZR01029757">
    <property type="protein sequence ID" value="KKL58625.1"/>
    <property type="molecule type" value="Genomic_DNA"/>
</dbReference>
<gene>
    <name evidence="1" type="ORF">LCGC14_2223520</name>
</gene>
<organism evidence="1">
    <name type="scientific">marine sediment metagenome</name>
    <dbReference type="NCBI Taxonomy" id="412755"/>
    <lineage>
        <taxon>unclassified sequences</taxon>
        <taxon>metagenomes</taxon>
        <taxon>ecological metagenomes</taxon>
    </lineage>
</organism>
<comment type="caution">
    <text evidence="1">The sequence shown here is derived from an EMBL/GenBank/DDBJ whole genome shotgun (WGS) entry which is preliminary data.</text>
</comment>
<sequence>MKLESVKMILNISIESEELSKYIKALDNITSTDKGMGDIATLNRFIIKLKEVQKDSRDY</sequence>
<name>A0A0F9FMU7_9ZZZZ</name>
<protein>
    <submittedName>
        <fullName evidence="1">Uncharacterized protein</fullName>
    </submittedName>
</protein>
<reference evidence="1" key="1">
    <citation type="journal article" date="2015" name="Nature">
        <title>Complex archaea that bridge the gap between prokaryotes and eukaryotes.</title>
        <authorList>
            <person name="Spang A."/>
            <person name="Saw J.H."/>
            <person name="Jorgensen S.L."/>
            <person name="Zaremba-Niedzwiedzka K."/>
            <person name="Martijn J."/>
            <person name="Lind A.E."/>
            <person name="van Eijk R."/>
            <person name="Schleper C."/>
            <person name="Guy L."/>
            <person name="Ettema T.J."/>
        </authorList>
    </citation>
    <scope>NUCLEOTIDE SEQUENCE</scope>
</reference>
<dbReference type="AlphaFoldDB" id="A0A0F9FMU7"/>
<evidence type="ECO:0000313" key="1">
    <source>
        <dbReference type="EMBL" id="KKL58625.1"/>
    </source>
</evidence>
<accession>A0A0F9FMU7</accession>